<comment type="caution">
    <text evidence="4">The sequence shown here is derived from an EMBL/GenBank/DDBJ whole genome shotgun (WGS) entry which is preliminary data.</text>
</comment>
<accession>A0A087LXH5</accession>
<feature type="binding site" evidence="3">
    <location>
        <begin position="82"/>
        <end position="85"/>
    </location>
    <ligand>
        <name>substrate</name>
    </ligand>
</feature>
<dbReference type="HAMAP" id="MF_00170">
    <property type="entry name" value="Rib_5P_isom_A"/>
    <property type="match status" value="1"/>
</dbReference>
<dbReference type="GO" id="GO:0009052">
    <property type="term" value="P:pentose-phosphate shunt, non-oxidative branch"/>
    <property type="evidence" value="ECO:0007669"/>
    <property type="project" value="UniProtKB-UniRule"/>
</dbReference>
<dbReference type="InterPro" id="IPR004788">
    <property type="entry name" value="Ribose5P_isomerase_type_A"/>
</dbReference>
<dbReference type="PANTHER" id="PTHR43748:SF3">
    <property type="entry name" value="RIBOSE-5-PHOSPHATE ISOMERASE 3, CHLOROPLASTIC-RELATED"/>
    <property type="match status" value="1"/>
</dbReference>
<dbReference type="InterPro" id="IPR020672">
    <property type="entry name" value="Ribose5P_isomerase_typA_subgr"/>
</dbReference>
<dbReference type="SUPFAM" id="SSF100950">
    <property type="entry name" value="NagB/RpiA/CoA transferase-like"/>
    <property type="match status" value="1"/>
</dbReference>
<dbReference type="AlphaFoldDB" id="A0A087LXH5"/>
<evidence type="ECO:0000256" key="3">
    <source>
        <dbReference type="HAMAP-Rule" id="MF_00170"/>
    </source>
</evidence>
<dbReference type="Gene3D" id="3.40.50.1360">
    <property type="match status" value="1"/>
</dbReference>
<dbReference type="InterPro" id="IPR050262">
    <property type="entry name" value="Ribose-5P_isomerase"/>
</dbReference>
<proteinExistence type="inferred from homology"/>
<dbReference type="NCBIfam" id="NF001924">
    <property type="entry name" value="PRK00702.1"/>
    <property type="match status" value="1"/>
</dbReference>
<dbReference type="STRING" id="46914.JP75_21350"/>
<dbReference type="CDD" id="cd01398">
    <property type="entry name" value="RPI_A"/>
    <property type="match status" value="1"/>
</dbReference>
<evidence type="ECO:0000256" key="2">
    <source>
        <dbReference type="ARBA" id="ARBA00023235"/>
    </source>
</evidence>
<evidence type="ECO:0000256" key="1">
    <source>
        <dbReference type="ARBA" id="ARBA00001713"/>
    </source>
</evidence>
<feature type="binding site" evidence="3">
    <location>
        <begin position="95"/>
        <end position="98"/>
    </location>
    <ligand>
        <name>substrate</name>
    </ligand>
</feature>
<dbReference type="RefSeq" id="WP_035086669.1">
    <property type="nucleotide sequence ID" value="NZ_JQGC01000027.1"/>
</dbReference>
<evidence type="ECO:0000313" key="4">
    <source>
        <dbReference type="EMBL" id="KFL29328.1"/>
    </source>
</evidence>
<comment type="catalytic activity">
    <reaction evidence="1 3">
        <text>aldehydo-D-ribose 5-phosphate = D-ribulose 5-phosphate</text>
        <dbReference type="Rhea" id="RHEA:14657"/>
        <dbReference type="ChEBI" id="CHEBI:58121"/>
        <dbReference type="ChEBI" id="CHEBI:58273"/>
        <dbReference type="EC" id="5.3.1.6"/>
    </reaction>
</comment>
<dbReference type="EC" id="5.3.1.6" evidence="3"/>
<reference evidence="4 5" key="1">
    <citation type="submission" date="2014-08" db="EMBL/GenBank/DDBJ databases">
        <authorList>
            <person name="Hassan Y.I."/>
            <person name="Lepp D."/>
            <person name="Zhou T."/>
        </authorList>
    </citation>
    <scope>NUCLEOTIDE SEQUENCE [LARGE SCALE GENOMIC DNA]</scope>
    <source>
        <strain evidence="4 5">IFO13584</strain>
    </source>
</reference>
<protein>
    <recommendedName>
        <fullName evidence="3">Ribose-5-phosphate isomerase A</fullName>
        <ecNumber evidence="3">5.3.1.6</ecNumber>
    </recommendedName>
    <alternativeName>
        <fullName evidence="3">Phosphoriboisomerase A</fullName>
        <shortName evidence="3">PRI</shortName>
    </alternativeName>
</protein>
<dbReference type="GO" id="GO:0004751">
    <property type="term" value="F:ribose-5-phosphate isomerase activity"/>
    <property type="evidence" value="ECO:0007669"/>
    <property type="project" value="UniProtKB-UniRule"/>
</dbReference>
<comment type="function">
    <text evidence="3">Catalyzes the reversible conversion of ribose-5-phosphate to ribulose 5-phosphate.</text>
</comment>
<dbReference type="FunFam" id="3.40.50.1360:FF:000001">
    <property type="entry name" value="Ribose-5-phosphate isomerase A"/>
    <property type="match status" value="1"/>
</dbReference>
<dbReference type="NCBIfam" id="TIGR00021">
    <property type="entry name" value="rpiA"/>
    <property type="match status" value="1"/>
</dbReference>
<comment type="subunit">
    <text evidence="3">Homodimer.</text>
</comment>
<feature type="active site" description="Proton acceptor" evidence="3">
    <location>
        <position position="104"/>
    </location>
</feature>
<comment type="pathway">
    <text evidence="3">Carbohydrate degradation; pentose phosphate pathway; D-ribose 5-phosphate from D-ribulose 5-phosphate (non-oxidative stage): step 1/1.</text>
</comment>
<name>A0A087LXH5_9HYPH</name>
<dbReference type="PANTHER" id="PTHR43748">
    <property type="entry name" value="RIBOSE-5-PHOSPHATE ISOMERASE 3, CHLOROPLASTIC-RELATED"/>
    <property type="match status" value="1"/>
</dbReference>
<dbReference type="UniPathway" id="UPA00115">
    <property type="reaction ID" value="UER00412"/>
</dbReference>
<keyword evidence="5" id="KW-1185">Reference proteome</keyword>
<sequence>MSEDLKREAAARAIEDVRPGMRLGLGTGSTARHFVDLLGSKVAQGLEVICVPTSEVTARQAESLGIPLSDLDRLGRLDLTVDGADELDADLNLIKGGGGALLREKIVAAASDAMIVIADSTKVVEALGRFPLPIEVNRFGLGATRHAVDAVIKAHGAEGGLKLRGEDKGEVFLTDGGHLILDAFFGRISQPEALSRDLLDIPGVVQHGLFLNMCSKAYVAAPDGVKTLLKGK</sequence>
<dbReference type="Proteomes" id="UP000028981">
    <property type="component" value="Unassembled WGS sequence"/>
</dbReference>
<dbReference type="SUPFAM" id="SSF75445">
    <property type="entry name" value="D-ribose-5-phosphate isomerase (RpiA), lid domain"/>
    <property type="match status" value="1"/>
</dbReference>
<dbReference type="OrthoDB" id="5870696at2"/>
<feature type="binding site" evidence="3">
    <location>
        <begin position="27"/>
        <end position="30"/>
    </location>
    <ligand>
        <name>substrate</name>
    </ligand>
</feature>
<gene>
    <name evidence="3" type="primary">rpiA</name>
    <name evidence="4" type="ORF">JP75_21350</name>
</gene>
<keyword evidence="2 3" id="KW-0413">Isomerase</keyword>
<dbReference type="Gene3D" id="3.30.70.260">
    <property type="match status" value="1"/>
</dbReference>
<dbReference type="Pfam" id="PF06026">
    <property type="entry name" value="Rib_5-P_isom_A"/>
    <property type="match status" value="1"/>
</dbReference>
<organism evidence="4 5">
    <name type="scientific">Devosia riboflavina</name>
    <dbReference type="NCBI Taxonomy" id="46914"/>
    <lineage>
        <taxon>Bacteria</taxon>
        <taxon>Pseudomonadati</taxon>
        <taxon>Pseudomonadota</taxon>
        <taxon>Alphaproteobacteria</taxon>
        <taxon>Hyphomicrobiales</taxon>
        <taxon>Devosiaceae</taxon>
        <taxon>Devosia</taxon>
    </lineage>
</organism>
<dbReference type="EMBL" id="JQGC01000027">
    <property type="protein sequence ID" value="KFL29328.1"/>
    <property type="molecule type" value="Genomic_DNA"/>
</dbReference>
<comment type="similarity">
    <text evidence="3">Belongs to the ribose 5-phosphate isomerase family.</text>
</comment>
<dbReference type="InterPro" id="IPR037171">
    <property type="entry name" value="NagB/RpiA_transferase-like"/>
</dbReference>
<feature type="binding site" evidence="3">
    <location>
        <position position="122"/>
    </location>
    <ligand>
        <name>substrate</name>
    </ligand>
</feature>
<evidence type="ECO:0000313" key="5">
    <source>
        <dbReference type="Proteomes" id="UP000028981"/>
    </source>
</evidence>